<name>A0A7Z0WK22_9PSEU</name>
<dbReference type="SUPFAM" id="SSF56784">
    <property type="entry name" value="HAD-like"/>
    <property type="match status" value="1"/>
</dbReference>
<dbReference type="Gene3D" id="1.10.150.240">
    <property type="entry name" value="Putative phosphatase, domain 2"/>
    <property type="match status" value="1"/>
</dbReference>
<reference evidence="1 2" key="1">
    <citation type="submission" date="2016-12" db="EMBL/GenBank/DDBJ databases">
        <title>The draft genome sequence of Actinophytocola xinjiangensis.</title>
        <authorList>
            <person name="Wang W."/>
            <person name="Yuan L."/>
        </authorList>
    </citation>
    <scope>NUCLEOTIDE SEQUENCE [LARGE SCALE GENOMIC DNA]</scope>
    <source>
        <strain evidence="1 2">CGMCC 4.4663</strain>
    </source>
</reference>
<dbReference type="GO" id="GO:0006281">
    <property type="term" value="P:DNA repair"/>
    <property type="evidence" value="ECO:0007669"/>
    <property type="project" value="TreeGrafter"/>
</dbReference>
<dbReference type="PANTHER" id="PTHR43434:SF1">
    <property type="entry name" value="PHOSPHOGLYCOLATE PHOSPHATASE"/>
    <property type="match status" value="1"/>
</dbReference>
<dbReference type="SFLD" id="SFLDG01129">
    <property type="entry name" value="C1.5:_HAD__Beta-PGM__Phosphata"/>
    <property type="match status" value="1"/>
</dbReference>
<dbReference type="InterPro" id="IPR050155">
    <property type="entry name" value="HAD-like_hydrolase_sf"/>
</dbReference>
<dbReference type="EMBL" id="MSIF01000012">
    <property type="protein sequence ID" value="OLF08544.1"/>
    <property type="molecule type" value="Genomic_DNA"/>
</dbReference>
<evidence type="ECO:0000313" key="2">
    <source>
        <dbReference type="Proteomes" id="UP000185696"/>
    </source>
</evidence>
<gene>
    <name evidence="1" type="ORF">BLA60_24175</name>
</gene>
<dbReference type="AlphaFoldDB" id="A0A7Z0WK22"/>
<dbReference type="InterPro" id="IPR023198">
    <property type="entry name" value="PGP-like_dom2"/>
</dbReference>
<evidence type="ECO:0000313" key="1">
    <source>
        <dbReference type="EMBL" id="OLF08544.1"/>
    </source>
</evidence>
<sequence>MLWDIDHTLVDYSGLGREWYARALVNAVGKQLNHLPFFPGRTERSLVREILTAHDEPDDDERIERLYAELEAIALASREALPTLGRALVGAPEILGALGGREDVVQSLVTGNLPSLASWKLAAFDLHHHVDLEIGGYGSLSEHRHDLVEVAMAQAGAKHGRTFAPGSVIVIGDTPADVAAGRHHGTVTVGVATGKFTVDDLAASGADVVLPDLGDTPAVLTALLREN</sequence>
<dbReference type="GO" id="GO:0005829">
    <property type="term" value="C:cytosol"/>
    <property type="evidence" value="ECO:0007669"/>
    <property type="project" value="TreeGrafter"/>
</dbReference>
<dbReference type="OrthoDB" id="9781769at2"/>
<dbReference type="GO" id="GO:0008967">
    <property type="term" value="F:phosphoglycolate phosphatase activity"/>
    <property type="evidence" value="ECO:0007669"/>
    <property type="project" value="TreeGrafter"/>
</dbReference>
<dbReference type="Pfam" id="PF12710">
    <property type="entry name" value="HAD"/>
    <property type="match status" value="1"/>
</dbReference>
<protein>
    <submittedName>
        <fullName evidence="1">Haloacid dehalogenase</fullName>
    </submittedName>
</protein>
<dbReference type="SFLD" id="SFLDS00003">
    <property type="entry name" value="Haloacid_Dehalogenase"/>
    <property type="match status" value="1"/>
</dbReference>
<organism evidence="1 2">
    <name type="scientific">Actinophytocola xinjiangensis</name>
    <dbReference type="NCBI Taxonomy" id="485602"/>
    <lineage>
        <taxon>Bacteria</taxon>
        <taxon>Bacillati</taxon>
        <taxon>Actinomycetota</taxon>
        <taxon>Actinomycetes</taxon>
        <taxon>Pseudonocardiales</taxon>
        <taxon>Pseudonocardiaceae</taxon>
    </lineage>
</organism>
<dbReference type="Proteomes" id="UP000185696">
    <property type="component" value="Unassembled WGS sequence"/>
</dbReference>
<dbReference type="InterPro" id="IPR023214">
    <property type="entry name" value="HAD_sf"/>
</dbReference>
<dbReference type="InterPro" id="IPR036412">
    <property type="entry name" value="HAD-like_sf"/>
</dbReference>
<keyword evidence="2" id="KW-1185">Reference proteome</keyword>
<proteinExistence type="predicted"/>
<dbReference type="Gene3D" id="3.40.50.1000">
    <property type="entry name" value="HAD superfamily/HAD-like"/>
    <property type="match status" value="1"/>
</dbReference>
<comment type="caution">
    <text evidence="1">The sequence shown here is derived from an EMBL/GenBank/DDBJ whole genome shotgun (WGS) entry which is preliminary data.</text>
</comment>
<dbReference type="PANTHER" id="PTHR43434">
    <property type="entry name" value="PHOSPHOGLYCOLATE PHOSPHATASE"/>
    <property type="match status" value="1"/>
</dbReference>
<accession>A0A7Z0WK22</accession>